<feature type="chain" id="PRO_5040749123" evidence="5">
    <location>
        <begin position="23"/>
        <end position="266"/>
    </location>
</feature>
<evidence type="ECO:0000313" key="7">
    <source>
        <dbReference type="EMBL" id="MCP1338180.1"/>
    </source>
</evidence>
<keyword evidence="3 5" id="KW-0732">Signal</keyword>
<feature type="domain" description="Uncharacterized protein TP-0789" evidence="6">
    <location>
        <begin position="78"/>
        <end position="255"/>
    </location>
</feature>
<evidence type="ECO:0000256" key="5">
    <source>
        <dbReference type="SAM" id="SignalP"/>
    </source>
</evidence>
<gene>
    <name evidence="7" type="ORF">NJR55_01115</name>
</gene>
<dbReference type="EMBL" id="JAMZDE010000001">
    <property type="protein sequence ID" value="MCP1338180.1"/>
    <property type="molecule type" value="Genomic_DNA"/>
</dbReference>
<protein>
    <submittedName>
        <fullName evidence="7">Outer membrane lipoprotein-sorting protein</fullName>
    </submittedName>
</protein>
<evidence type="ECO:0000259" key="6">
    <source>
        <dbReference type="Pfam" id="PF17131"/>
    </source>
</evidence>
<dbReference type="Proteomes" id="UP001139474">
    <property type="component" value="Unassembled WGS sequence"/>
</dbReference>
<dbReference type="CDD" id="cd16329">
    <property type="entry name" value="LolA_like"/>
    <property type="match status" value="1"/>
</dbReference>
<reference evidence="7" key="1">
    <citation type="submission" date="2022-06" db="EMBL/GenBank/DDBJ databases">
        <title>Idiomarina rhizosphaerae M1R2S28.</title>
        <authorList>
            <person name="Sun J.-Q."/>
            <person name="Li L.-F."/>
        </authorList>
    </citation>
    <scope>NUCLEOTIDE SEQUENCE</scope>
    <source>
        <strain evidence="7">M1R2S28</strain>
    </source>
</reference>
<dbReference type="SUPFAM" id="SSF89392">
    <property type="entry name" value="Prokaryotic lipoproteins and lipoprotein localization factors"/>
    <property type="match status" value="1"/>
</dbReference>
<dbReference type="InterPro" id="IPR033399">
    <property type="entry name" value="TP_0789-like"/>
</dbReference>
<evidence type="ECO:0000313" key="8">
    <source>
        <dbReference type="Proteomes" id="UP001139474"/>
    </source>
</evidence>
<comment type="subunit">
    <text evidence="1">Monomer.</text>
</comment>
<dbReference type="RefSeq" id="WP_253617083.1">
    <property type="nucleotide sequence ID" value="NZ_JAMZDE010000001.1"/>
</dbReference>
<keyword evidence="2" id="KW-0813">Transport</keyword>
<evidence type="ECO:0000256" key="3">
    <source>
        <dbReference type="ARBA" id="ARBA00022729"/>
    </source>
</evidence>
<accession>A0A9X2FUI0</accession>
<dbReference type="InterPro" id="IPR029046">
    <property type="entry name" value="LolA/LolB/LppX"/>
</dbReference>
<sequence>MKTLLLTTLSAAVLFVSGQAIGAEKSARDIVEQAELNAYYSGDDGRSAARMIITDNQGREQIRQFTILRKDQEDGGVQDMMVFFSRPADVRDTVFRVVKRINDDDDRWLYLPDLDLVKRISAGDKRTSFVGSHFFYEDVSGRNTALDSYEILSEDDEKYVLKGTPKDPGNVEFSYYEVVIDKEHMLPIESTFYNDSGEAYRKMEVLKIETVQGYPTVTHSRISDLENGGKTEMQFRFMKYNLGLPDSIFSERSLRNPPAEWLQLRD</sequence>
<keyword evidence="7" id="KW-0449">Lipoprotein</keyword>
<evidence type="ECO:0000256" key="4">
    <source>
        <dbReference type="ARBA" id="ARBA00022927"/>
    </source>
</evidence>
<comment type="caution">
    <text evidence="7">The sequence shown here is derived from an EMBL/GenBank/DDBJ whole genome shotgun (WGS) entry which is preliminary data.</text>
</comment>
<name>A0A9X2FUI0_9GAMM</name>
<dbReference type="AlphaFoldDB" id="A0A9X2FUI0"/>
<evidence type="ECO:0000256" key="1">
    <source>
        <dbReference type="ARBA" id="ARBA00011245"/>
    </source>
</evidence>
<dbReference type="GO" id="GO:0015031">
    <property type="term" value="P:protein transport"/>
    <property type="evidence" value="ECO:0007669"/>
    <property type="project" value="UniProtKB-KW"/>
</dbReference>
<keyword evidence="4" id="KW-0653">Protein transport</keyword>
<organism evidence="7 8">
    <name type="scientific">Idiomarina rhizosphaerae</name>
    <dbReference type="NCBI Taxonomy" id="2961572"/>
    <lineage>
        <taxon>Bacteria</taxon>
        <taxon>Pseudomonadati</taxon>
        <taxon>Pseudomonadota</taxon>
        <taxon>Gammaproteobacteria</taxon>
        <taxon>Alteromonadales</taxon>
        <taxon>Idiomarinaceae</taxon>
        <taxon>Idiomarina</taxon>
    </lineage>
</organism>
<dbReference type="Gene3D" id="2.50.20.10">
    <property type="entry name" value="Lipoprotein localisation LolA/LolB/LppX"/>
    <property type="match status" value="1"/>
</dbReference>
<proteinExistence type="predicted"/>
<evidence type="ECO:0000256" key="2">
    <source>
        <dbReference type="ARBA" id="ARBA00022448"/>
    </source>
</evidence>
<keyword evidence="8" id="KW-1185">Reference proteome</keyword>
<feature type="signal peptide" evidence="5">
    <location>
        <begin position="1"/>
        <end position="22"/>
    </location>
</feature>
<dbReference type="Pfam" id="PF17131">
    <property type="entry name" value="LolA_like"/>
    <property type="match status" value="1"/>
</dbReference>